<proteinExistence type="predicted"/>
<accession>E3MUZ6</accession>
<gene>
    <name evidence="1" type="ORF">CRE_20823</name>
</gene>
<protein>
    <submittedName>
        <fullName evidence="1">Uncharacterized protein</fullName>
    </submittedName>
</protein>
<reference evidence="1" key="1">
    <citation type="submission" date="2007-07" db="EMBL/GenBank/DDBJ databases">
        <title>PCAP assembly of the Caenorhabditis remanei genome.</title>
        <authorList>
            <consortium name="The Caenorhabditis remanei Sequencing Consortium"/>
            <person name="Wilson R.K."/>
        </authorList>
    </citation>
    <scope>NUCLEOTIDE SEQUENCE [LARGE SCALE GENOMIC DNA]</scope>
    <source>
        <strain evidence="1">PB4641</strain>
    </source>
</reference>
<name>E3MUZ6_CAERE</name>
<dbReference type="HOGENOM" id="CLU_2814884_0_0_1"/>
<evidence type="ECO:0000313" key="1">
    <source>
        <dbReference type="EMBL" id="EFP10004.1"/>
    </source>
</evidence>
<sequence>MSWLLRRGSGRKSKCSGFYLALESLEPAPSSEHTSGVTQSGAVLPGNMSAPCYTAVYSNDIYPLTLY</sequence>
<dbReference type="EMBL" id="DS268481">
    <property type="protein sequence ID" value="EFP10004.1"/>
    <property type="molecule type" value="Genomic_DNA"/>
</dbReference>
<organism evidence="2">
    <name type="scientific">Caenorhabditis remanei</name>
    <name type="common">Caenorhabditis vulgaris</name>
    <dbReference type="NCBI Taxonomy" id="31234"/>
    <lineage>
        <taxon>Eukaryota</taxon>
        <taxon>Metazoa</taxon>
        <taxon>Ecdysozoa</taxon>
        <taxon>Nematoda</taxon>
        <taxon>Chromadorea</taxon>
        <taxon>Rhabditida</taxon>
        <taxon>Rhabditina</taxon>
        <taxon>Rhabditomorpha</taxon>
        <taxon>Rhabditoidea</taxon>
        <taxon>Rhabditidae</taxon>
        <taxon>Peloderinae</taxon>
        <taxon>Caenorhabditis</taxon>
    </lineage>
</organism>
<dbReference type="AlphaFoldDB" id="E3MUZ6"/>
<dbReference type="Proteomes" id="UP000008281">
    <property type="component" value="Unassembled WGS sequence"/>
</dbReference>
<dbReference type="InParanoid" id="E3MUZ6"/>
<keyword evidence="2" id="KW-1185">Reference proteome</keyword>
<evidence type="ECO:0000313" key="2">
    <source>
        <dbReference type="Proteomes" id="UP000008281"/>
    </source>
</evidence>